<protein>
    <submittedName>
        <fullName evidence="3">Proline iminopeptidase</fullName>
    </submittedName>
</protein>
<dbReference type="Pfam" id="PF18765">
    <property type="entry name" value="Polbeta"/>
    <property type="match status" value="1"/>
</dbReference>
<proteinExistence type="predicted"/>
<dbReference type="InterPro" id="IPR043519">
    <property type="entry name" value="NT_sf"/>
</dbReference>
<dbReference type="STRING" id="1035707.SAMN05216552_103949"/>
<evidence type="ECO:0000313" key="4">
    <source>
        <dbReference type="Proteomes" id="UP000199391"/>
    </source>
</evidence>
<dbReference type="AlphaFoldDB" id="A0A1I7LVN1"/>
<name>A0A1I7LVN1_9BURK</name>
<evidence type="ECO:0000256" key="1">
    <source>
        <dbReference type="SAM" id="MobiDB-lite"/>
    </source>
</evidence>
<evidence type="ECO:0000313" key="3">
    <source>
        <dbReference type="EMBL" id="SFV13630.1"/>
    </source>
</evidence>
<dbReference type="OrthoDB" id="9803106at2"/>
<evidence type="ECO:0000259" key="2">
    <source>
        <dbReference type="Pfam" id="PF18765"/>
    </source>
</evidence>
<dbReference type="Proteomes" id="UP000199391">
    <property type="component" value="Unassembled WGS sequence"/>
</dbReference>
<reference evidence="4" key="1">
    <citation type="submission" date="2016-10" db="EMBL/GenBank/DDBJ databases">
        <authorList>
            <person name="Varghese N."/>
            <person name="Submissions S."/>
        </authorList>
    </citation>
    <scope>NUCLEOTIDE SEQUENCE [LARGE SCALE GENOMIC DNA]</scope>
    <source>
        <strain evidence="4">CGMCC 1.11014</strain>
    </source>
</reference>
<dbReference type="Gene3D" id="3.30.460.10">
    <property type="entry name" value="Beta Polymerase, domain 2"/>
    <property type="match status" value="1"/>
</dbReference>
<dbReference type="EMBL" id="FPBO01000039">
    <property type="protein sequence ID" value="SFV13630.1"/>
    <property type="molecule type" value="Genomic_DNA"/>
</dbReference>
<keyword evidence="4" id="KW-1185">Reference proteome</keyword>
<dbReference type="SUPFAM" id="SSF81301">
    <property type="entry name" value="Nucleotidyltransferase"/>
    <property type="match status" value="1"/>
</dbReference>
<dbReference type="CDD" id="cd05403">
    <property type="entry name" value="NT_KNTase_like"/>
    <property type="match status" value="1"/>
</dbReference>
<gene>
    <name evidence="3" type="ORF">SAMN05216552_103949</name>
</gene>
<feature type="region of interest" description="Disordered" evidence="1">
    <location>
        <begin position="105"/>
        <end position="129"/>
    </location>
</feature>
<sequence>MDQGITAPLRFGLSERIIQSLTEVFSRFPEVEEVLVHGSRATGGYKPHSDIDLAVIAPAMTEREFSRLWNMLDDLPILFKLDVVLFEQVTRPALKQNIQDKGVPLYRRADLDQPGPGEPGDPGRTGTVR</sequence>
<accession>A0A1I7LVN1</accession>
<dbReference type="RefSeq" id="WP_093559610.1">
    <property type="nucleotide sequence ID" value="NZ_FPBO01000039.1"/>
</dbReference>
<organism evidence="3 4">
    <name type="scientific">Pseudoduganella namucuonensis</name>
    <dbReference type="NCBI Taxonomy" id="1035707"/>
    <lineage>
        <taxon>Bacteria</taxon>
        <taxon>Pseudomonadati</taxon>
        <taxon>Pseudomonadota</taxon>
        <taxon>Betaproteobacteria</taxon>
        <taxon>Burkholderiales</taxon>
        <taxon>Oxalobacteraceae</taxon>
        <taxon>Telluria group</taxon>
        <taxon>Pseudoduganella</taxon>
    </lineage>
</organism>
<dbReference type="InterPro" id="IPR041633">
    <property type="entry name" value="Polbeta"/>
</dbReference>
<feature type="domain" description="Polymerase beta nucleotidyltransferase" evidence="2">
    <location>
        <begin position="20"/>
        <end position="109"/>
    </location>
</feature>